<dbReference type="InterPro" id="IPR005801">
    <property type="entry name" value="ADC_synthase"/>
</dbReference>
<evidence type="ECO:0000313" key="5">
    <source>
        <dbReference type="EMBL" id="BAS29184.1"/>
    </source>
</evidence>
<dbReference type="Pfam" id="PF04715">
    <property type="entry name" value="Anth_synt_I_N"/>
    <property type="match status" value="1"/>
</dbReference>
<dbReference type="PRINTS" id="PR00095">
    <property type="entry name" value="ANTSNTHASEI"/>
</dbReference>
<proteinExistence type="predicted"/>
<evidence type="ECO:0000259" key="3">
    <source>
        <dbReference type="Pfam" id="PF00425"/>
    </source>
</evidence>
<dbReference type="Gene3D" id="3.60.120.10">
    <property type="entry name" value="Anthranilate synthase"/>
    <property type="match status" value="1"/>
</dbReference>
<dbReference type="AlphaFoldDB" id="A0A0K2SQV7"/>
<dbReference type="InterPro" id="IPR006805">
    <property type="entry name" value="Anth_synth_I_N"/>
</dbReference>
<dbReference type="EMBL" id="AP014924">
    <property type="protein sequence ID" value="BAS29184.1"/>
    <property type="molecule type" value="Genomic_DNA"/>
</dbReference>
<evidence type="ECO:0000256" key="2">
    <source>
        <dbReference type="ARBA" id="ARBA00022679"/>
    </source>
</evidence>
<dbReference type="PANTHER" id="PTHR11236">
    <property type="entry name" value="AMINOBENZOATE/ANTHRANILATE SYNTHASE"/>
    <property type="match status" value="1"/>
</dbReference>
<dbReference type="EC" id="2.6.1.85" evidence="1"/>
<evidence type="ECO:0000256" key="1">
    <source>
        <dbReference type="ARBA" id="ARBA00013139"/>
    </source>
</evidence>
<feature type="domain" description="Chorismate-utilising enzyme C-terminal" evidence="3">
    <location>
        <begin position="251"/>
        <end position="512"/>
    </location>
</feature>
<dbReference type="InterPro" id="IPR005802">
    <property type="entry name" value="ADC_synth_comp_1"/>
</dbReference>
<dbReference type="NCBIfam" id="TIGR00553">
    <property type="entry name" value="pabB"/>
    <property type="match status" value="1"/>
</dbReference>
<gene>
    <name evidence="5" type="ORF">LIP_3372</name>
</gene>
<reference evidence="6" key="2">
    <citation type="journal article" date="2016" name="Int. J. Syst. Evol. Microbiol.">
        <title>Complete genome sequence and cell structure of Limnochorda pilosa, a Gram-negative spore-former within the phylum Firmicutes.</title>
        <authorList>
            <person name="Watanabe M."/>
            <person name="Kojima H."/>
            <person name="Fukui M."/>
        </authorList>
    </citation>
    <scope>NUCLEOTIDE SEQUENCE [LARGE SCALE GENOMIC DNA]</scope>
    <source>
        <strain evidence="6">HC45</strain>
    </source>
</reference>
<accession>A0A0K2SQV7</accession>
<dbReference type="GO" id="GO:0009396">
    <property type="term" value="P:folic acid-containing compound biosynthetic process"/>
    <property type="evidence" value="ECO:0007669"/>
    <property type="project" value="InterPro"/>
</dbReference>
<evidence type="ECO:0000259" key="4">
    <source>
        <dbReference type="Pfam" id="PF04715"/>
    </source>
</evidence>
<dbReference type="GO" id="GO:0046820">
    <property type="term" value="F:4-amino-4-deoxychorismate synthase activity"/>
    <property type="evidence" value="ECO:0007669"/>
    <property type="project" value="UniProtKB-EC"/>
</dbReference>
<evidence type="ECO:0000313" key="6">
    <source>
        <dbReference type="Proteomes" id="UP000065807"/>
    </source>
</evidence>
<dbReference type="InterPro" id="IPR019999">
    <property type="entry name" value="Anth_synth_I-like"/>
</dbReference>
<dbReference type="STRING" id="1555112.LIP_3372"/>
<name>A0A0K2SQV7_LIMPI</name>
<dbReference type="Pfam" id="PF00425">
    <property type="entry name" value="Chorismate_bind"/>
    <property type="match status" value="1"/>
</dbReference>
<dbReference type="GO" id="GO:0000162">
    <property type="term" value="P:L-tryptophan biosynthetic process"/>
    <property type="evidence" value="ECO:0007669"/>
    <property type="project" value="TreeGrafter"/>
</dbReference>
<dbReference type="PANTHER" id="PTHR11236:SF50">
    <property type="entry name" value="AMINODEOXYCHORISMATE SYNTHASE COMPONENT 1"/>
    <property type="match status" value="1"/>
</dbReference>
<reference evidence="6" key="1">
    <citation type="submission" date="2015-07" db="EMBL/GenBank/DDBJ databases">
        <title>Complete genome sequence and phylogenetic analysis of Limnochorda pilosa.</title>
        <authorList>
            <person name="Watanabe M."/>
            <person name="Kojima H."/>
            <person name="Fukui M."/>
        </authorList>
    </citation>
    <scope>NUCLEOTIDE SEQUENCE [LARGE SCALE GENOMIC DNA]</scope>
    <source>
        <strain evidence="6">HC45</strain>
    </source>
</reference>
<feature type="domain" description="Anthranilate synthase component I N-terminal" evidence="4">
    <location>
        <begin position="85"/>
        <end position="200"/>
    </location>
</feature>
<dbReference type="Proteomes" id="UP000065807">
    <property type="component" value="Chromosome"/>
</dbReference>
<dbReference type="PATRIC" id="fig|1555112.3.peg.3408"/>
<sequence length="533" mass="57564">MRGLGCEKYVRRIRASKQGVSPIHSFLEPVRLPRRLQPAEILLAFPPEPGRILFEAGEGAVPGIAWGDVSPRPASSVRPPARPGAGWSFAAAWPSSILQGSDGWFTLTTPGGTRVEARDPFDLLDRTVGDLWRGAAAGRMNGDEGPPFVGGWAGYLGYDLNRYVEKLPHRARPELPVPEIHLAFYETVAALNHRDGTLWLAGILPAGREALVRERARILARSLEEVARRPPAKAPPPAPAGPLVSSFSGPGYLAAIEQALENIRAGEIYQVNLAQRFACRLDPCWGREPGWRVYLRLRERNPAPFACYVQAAGFEIASASPERFLAVYPESGGGWRVQTPPIKGTRPRGKTAQEDRERAADLLRSEKDRAELTMIVDLLRNDLGRVARMGSVVVPELRRLESYPTVHHTVATVEARLRGDATPGSLLRAAFPGGSVTGAPKIRAMEIIDALEPVRRHVYCGCLGFISVNGFLEFNIAIRTLTVASSRALFHAGGGIVADSDPEAEYEETLVKAGALAAALGVPDLGGGSCTSG</sequence>
<dbReference type="InterPro" id="IPR015890">
    <property type="entry name" value="Chorismate_C"/>
</dbReference>
<dbReference type="SUPFAM" id="SSF56322">
    <property type="entry name" value="ADC synthase"/>
    <property type="match status" value="1"/>
</dbReference>
<dbReference type="KEGG" id="lpil:LIP_3372"/>
<keyword evidence="2" id="KW-0808">Transferase</keyword>
<protein>
    <recommendedName>
        <fullName evidence="1">aminodeoxychorismate synthase</fullName>
        <ecNumber evidence="1">2.6.1.85</ecNumber>
    </recommendedName>
</protein>
<dbReference type="RefSeq" id="WP_331456621.1">
    <property type="nucleotide sequence ID" value="NZ_AP014924.1"/>
</dbReference>
<organism evidence="5 6">
    <name type="scientific">Limnochorda pilosa</name>
    <dbReference type="NCBI Taxonomy" id="1555112"/>
    <lineage>
        <taxon>Bacteria</taxon>
        <taxon>Bacillati</taxon>
        <taxon>Bacillota</taxon>
        <taxon>Limnochordia</taxon>
        <taxon>Limnochordales</taxon>
        <taxon>Limnochordaceae</taxon>
        <taxon>Limnochorda</taxon>
    </lineage>
</organism>
<keyword evidence="6" id="KW-1185">Reference proteome</keyword>